<dbReference type="GO" id="GO:1990544">
    <property type="term" value="P:mitochondrial ATP transmembrane transport"/>
    <property type="evidence" value="ECO:0007669"/>
    <property type="project" value="InterPro"/>
</dbReference>
<dbReference type="GO" id="GO:0005743">
    <property type="term" value="C:mitochondrial inner membrane"/>
    <property type="evidence" value="ECO:0007669"/>
    <property type="project" value="UniProtKB-SubCell"/>
</dbReference>
<dbReference type="InterPro" id="IPR002113">
    <property type="entry name" value="ADT_euk_type"/>
</dbReference>
<evidence type="ECO:0000256" key="4">
    <source>
        <dbReference type="ARBA" id="ARBA00022449"/>
    </source>
</evidence>
<dbReference type="InParanoid" id="A0A1Y2G118"/>
<keyword evidence="9" id="KW-0496">Mitochondrion</keyword>
<evidence type="ECO:0000256" key="12">
    <source>
        <dbReference type="PROSITE-ProRule" id="PRU00282"/>
    </source>
</evidence>
<keyword evidence="7" id="KW-0999">Mitochondrion inner membrane</keyword>
<feature type="repeat" description="Solcar" evidence="12">
    <location>
        <begin position="113"/>
        <end position="192"/>
    </location>
</feature>
<keyword evidence="5 12" id="KW-0812">Transmembrane</keyword>
<gene>
    <name evidence="15" type="ORF">BCR35DRAFT_350050</name>
</gene>
<proteinExistence type="inferred from homology"/>
<reference evidence="15 16" key="1">
    <citation type="submission" date="2016-07" db="EMBL/GenBank/DDBJ databases">
        <title>Pervasive Adenine N6-methylation of Active Genes in Fungi.</title>
        <authorList>
            <consortium name="DOE Joint Genome Institute"/>
            <person name="Mondo S.J."/>
            <person name="Dannebaum R.O."/>
            <person name="Kuo R.C."/>
            <person name="Labutti K."/>
            <person name="Haridas S."/>
            <person name="Kuo A."/>
            <person name="Salamov A."/>
            <person name="Ahrendt S.R."/>
            <person name="Lipzen A."/>
            <person name="Sullivan W."/>
            <person name="Andreopoulos W.B."/>
            <person name="Clum A."/>
            <person name="Lindquist E."/>
            <person name="Daum C."/>
            <person name="Ramamoorthy G.K."/>
            <person name="Gryganskyi A."/>
            <person name="Culley D."/>
            <person name="Magnuson J.K."/>
            <person name="James T.Y."/>
            <person name="O'Malley M.A."/>
            <person name="Stajich J.E."/>
            <person name="Spatafora J.W."/>
            <person name="Visel A."/>
            <person name="Grigoriev I.V."/>
        </authorList>
    </citation>
    <scope>NUCLEOTIDE SEQUENCE [LARGE SCALE GENOMIC DNA]</scope>
    <source>
        <strain evidence="15 16">62-1032</strain>
    </source>
</reference>
<dbReference type="GO" id="GO:0140021">
    <property type="term" value="P:mitochondrial ADP transmembrane transport"/>
    <property type="evidence" value="ECO:0007669"/>
    <property type="project" value="InterPro"/>
</dbReference>
<evidence type="ECO:0000256" key="1">
    <source>
        <dbReference type="ARBA" id="ARBA00004448"/>
    </source>
</evidence>
<evidence type="ECO:0000313" key="16">
    <source>
        <dbReference type="Proteomes" id="UP000193467"/>
    </source>
</evidence>
<dbReference type="OrthoDB" id="270584at2759"/>
<dbReference type="PROSITE" id="PS50920">
    <property type="entry name" value="SOLCAR"/>
    <property type="match status" value="1"/>
</dbReference>
<protein>
    <recommendedName>
        <fullName evidence="14">ADP/ATP translocase</fullName>
    </recommendedName>
    <alternativeName>
        <fullName evidence="14">ADP,ATP carrier protein</fullName>
    </alternativeName>
</protein>
<organism evidence="15 16">
    <name type="scientific">Leucosporidium creatinivorum</name>
    <dbReference type="NCBI Taxonomy" id="106004"/>
    <lineage>
        <taxon>Eukaryota</taxon>
        <taxon>Fungi</taxon>
        <taxon>Dikarya</taxon>
        <taxon>Basidiomycota</taxon>
        <taxon>Pucciniomycotina</taxon>
        <taxon>Microbotryomycetes</taxon>
        <taxon>Leucosporidiales</taxon>
        <taxon>Leucosporidium</taxon>
    </lineage>
</organism>
<evidence type="ECO:0000256" key="11">
    <source>
        <dbReference type="ARBA" id="ARBA00024143"/>
    </source>
</evidence>
<dbReference type="PANTHER" id="PTHR45635:SF14">
    <property type="entry name" value="ADP_ATP TRANSLOCASE"/>
    <property type="match status" value="1"/>
</dbReference>
<dbReference type="Gene3D" id="1.50.40.10">
    <property type="entry name" value="Mitochondrial carrier domain"/>
    <property type="match status" value="1"/>
</dbReference>
<keyword evidence="8" id="KW-1133">Transmembrane helix</keyword>
<keyword evidence="16" id="KW-1185">Reference proteome</keyword>
<evidence type="ECO:0000256" key="14">
    <source>
        <dbReference type="RuleBase" id="RU368008"/>
    </source>
</evidence>
<keyword evidence="6" id="KW-0677">Repeat</keyword>
<comment type="caution">
    <text evidence="15">The sequence shown here is derived from an EMBL/GenBank/DDBJ whole genome shotgun (WGS) entry which is preliminary data.</text>
</comment>
<evidence type="ECO:0000256" key="3">
    <source>
        <dbReference type="ARBA" id="ARBA00022448"/>
    </source>
</evidence>
<dbReference type="Gene3D" id="3.20.170.20">
    <property type="entry name" value="Protein of unknown function DUF952"/>
    <property type="match status" value="1"/>
</dbReference>
<comment type="function">
    <text evidence="14">Catalyzes the exchange of ADP and ATP across the membrane.</text>
</comment>
<comment type="similarity">
    <text evidence="2 13">Belongs to the mitochondrial carrier (TC 2.A.29) family.</text>
</comment>
<dbReference type="EMBL" id="MCGR01000004">
    <property type="protein sequence ID" value="ORY90321.1"/>
    <property type="molecule type" value="Genomic_DNA"/>
</dbReference>
<name>A0A1Y2G118_9BASI</name>
<accession>A0A1Y2G118</accession>
<dbReference type="PANTHER" id="PTHR45635">
    <property type="entry name" value="ADP,ATP CARRIER PROTEIN 1-RELATED-RELATED"/>
    <property type="match status" value="1"/>
</dbReference>
<evidence type="ECO:0000256" key="8">
    <source>
        <dbReference type="ARBA" id="ARBA00022989"/>
    </source>
</evidence>
<evidence type="ECO:0000256" key="2">
    <source>
        <dbReference type="ARBA" id="ARBA00006375"/>
    </source>
</evidence>
<comment type="subcellular location">
    <subcellularLocation>
        <location evidence="14">Membrane</location>
        <topology evidence="14">Multi-pass membrane protein</topology>
    </subcellularLocation>
    <subcellularLocation>
        <location evidence="1">Mitochondrion inner membrane</location>
        <topology evidence="1">Multi-pass membrane protein</topology>
    </subcellularLocation>
</comment>
<sequence length="203" mass="21915">MTDLNSYTILYKVLTPDEFNALLAVAPSTPFTDPSSASLSICTSSRLPYVLETLFASTTDLWVLAIPRNERINPLLRWQDGEGCGQVEGGVDPWGEVALRRPVKRTPDGQWDLGELEVTTGAGIASYPLDTIRRRMMMTSGEKVHYNGMLDAGRQIVKAEGVASLFKGAGAIILRGVAGAGVLSMYDKLQELLFGKVYSGGSA</sequence>
<comment type="subunit">
    <text evidence="14">Monomer.</text>
</comment>
<comment type="catalytic activity">
    <reaction evidence="11">
        <text>ADP(in) + ATP(out) = ADP(out) + ATP(in)</text>
        <dbReference type="Rhea" id="RHEA:34999"/>
        <dbReference type="ChEBI" id="CHEBI:30616"/>
        <dbReference type="ChEBI" id="CHEBI:456216"/>
    </reaction>
    <physiologicalReaction direction="left-to-right" evidence="11">
        <dbReference type="Rhea" id="RHEA:35000"/>
    </physiologicalReaction>
</comment>
<evidence type="ECO:0000313" key="15">
    <source>
        <dbReference type="EMBL" id="ORY90321.1"/>
    </source>
</evidence>
<dbReference type="STRING" id="106004.A0A1Y2G118"/>
<dbReference type="InterPro" id="IPR018108">
    <property type="entry name" value="MCP_transmembrane"/>
</dbReference>
<dbReference type="Proteomes" id="UP000193467">
    <property type="component" value="Unassembled WGS sequence"/>
</dbReference>
<keyword evidence="4" id="KW-0050">Antiport</keyword>
<evidence type="ECO:0000256" key="7">
    <source>
        <dbReference type="ARBA" id="ARBA00022792"/>
    </source>
</evidence>
<evidence type="ECO:0000256" key="13">
    <source>
        <dbReference type="RuleBase" id="RU000488"/>
    </source>
</evidence>
<evidence type="ECO:0000256" key="10">
    <source>
        <dbReference type="ARBA" id="ARBA00023136"/>
    </source>
</evidence>
<dbReference type="SUPFAM" id="SSF103506">
    <property type="entry name" value="Mitochondrial carrier"/>
    <property type="match status" value="1"/>
</dbReference>
<keyword evidence="3 13" id="KW-0813">Transport</keyword>
<dbReference type="AlphaFoldDB" id="A0A1Y2G118"/>
<evidence type="ECO:0000256" key="9">
    <source>
        <dbReference type="ARBA" id="ARBA00023128"/>
    </source>
</evidence>
<dbReference type="GO" id="GO:0005471">
    <property type="term" value="F:ATP:ADP antiporter activity"/>
    <property type="evidence" value="ECO:0007669"/>
    <property type="project" value="UniProtKB-UniRule"/>
</dbReference>
<evidence type="ECO:0000256" key="6">
    <source>
        <dbReference type="ARBA" id="ARBA00022737"/>
    </source>
</evidence>
<dbReference type="InterPro" id="IPR023395">
    <property type="entry name" value="MCP_dom_sf"/>
</dbReference>
<evidence type="ECO:0000256" key="5">
    <source>
        <dbReference type="ARBA" id="ARBA00022692"/>
    </source>
</evidence>
<dbReference type="Pfam" id="PF00153">
    <property type="entry name" value="Mito_carr"/>
    <property type="match status" value="1"/>
</dbReference>
<keyword evidence="10 12" id="KW-0472">Membrane</keyword>